<gene>
    <name evidence="4" type="ORF">SAMN05660841_02996</name>
</gene>
<dbReference type="Proteomes" id="UP000190150">
    <property type="component" value="Unassembled WGS sequence"/>
</dbReference>
<accession>A0A1T5F3L9</accession>
<dbReference type="InterPro" id="IPR006860">
    <property type="entry name" value="FecR"/>
</dbReference>
<dbReference type="InterPro" id="IPR032508">
    <property type="entry name" value="FecR_C"/>
</dbReference>
<keyword evidence="1" id="KW-0472">Membrane</keyword>
<dbReference type="RefSeq" id="WP_079644174.1">
    <property type="nucleotide sequence ID" value="NZ_FUZF01000014.1"/>
</dbReference>
<dbReference type="Gene3D" id="3.55.50.30">
    <property type="match status" value="1"/>
</dbReference>
<dbReference type="GO" id="GO:0016989">
    <property type="term" value="F:sigma factor antagonist activity"/>
    <property type="evidence" value="ECO:0007669"/>
    <property type="project" value="TreeGrafter"/>
</dbReference>
<keyword evidence="1" id="KW-0812">Transmembrane</keyword>
<evidence type="ECO:0000259" key="3">
    <source>
        <dbReference type="Pfam" id="PF16344"/>
    </source>
</evidence>
<feature type="transmembrane region" description="Helical" evidence="1">
    <location>
        <begin position="89"/>
        <end position="111"/>
    </location>
</feature>
<feature type="domain" description="Protein FecR C-terminal" evidence="3">
    <location>
        <begin position="266"/>
        <end position="333"/>
    </location>
</feature>
<feature type="domain" description="FecR protein" evidence="2">
    <location>
        <begin position="127"/>
        <end position="220"/>
    </location>
</feature>
<keyword evidence="5" id="KW-1185">Reference proteome</keyword>
<protein>
    <submittedName>
        <fullName evidence="4">FecR family protein</fullName>
    </submittedName>
</protein>
<dbReference type="Pfam" id="PF04773">
    <property type="entry name" value="FecR"/>
    <property type="match status" value="1"/>
</dbReference>
<dbReference type="PIRSF" id="PIRSF018266">
    <property type="entry name" value="FecR"/>
    <property type="match status" value="1"/>
</dbReference>
<dbReference type="PANTHER" id="PTHR30273">
    <property type="entry name" value="PERIPLASMIC SIGNAL SENSOR AND SIGMA FACTOR ACTIVATOR FECR-RELATED"/>
    <property type="match status" value="1"/>
</dbReference>
<dbReference type="PANTHER" id="PTHR30273:SF2">
    <property type="entry name" value="PROTEIN FECR"/>
    <property type="match status" value="1"/>
</dbReference>
<organism evidence="4 5">
    <name type="scientific">Sphingobacterium nematocida</name>
    <dbReference type="NCBI Taxonomy" id="1513896"/>
    <lineage>
        <taxon>Bacteria</taxon>
        <taxon>Pseudomonadati</taxon>
        <taxon>Bacteroidota</taxon>
        <taxon>Sphingobacteriia</taxon>
        <taxon>Sphingobacteriales</taxon>
        <taxon>Sphingobacteriaceae</taxon>
        <taxon>Sphingobacterium</taxon>
    </lineage>
</organism>
<evidence type="ECO:0000256" key="1">
    <source>
        <dbReference type="SAM" id="Phobius"/>
    </source>
</evidence>
<dbReference type="OrthoDB" id="1523735at2"/>
<dbReference type="AlphaFoldDB" id="A0A1T5F3L9"/>
<evidence type="ECO:0000313" key="5">
    <source>
        <dbReference type="Proteomes" id="UP000190150"/>
    </source>
</evidence>
<dbReference type="Pfam" id="PF16344">
    <property type="entry name" value="FecR_C"/>
    <property type="match status" value="1"/>
</dbReference>
<dbReference type="Gene3D" id="2.60.120.1440">
    <property type="match status" value="1"/>
</dbReference>
<evidence type="ECO:0000259" key="2">
    <source>
        <dbReference type="Pfam" id="PF04773"/>
    </source>
</evidence>
<dbReference type="InterPro" id="IPR012373">
    <property type="entry name" value="Ferrdict_sens_TM"/>
</dbReference>
<name>A0A1T5F3L9_9SPHI</name>
<evidence type="ECO:0000313" key="4">
    <source>
        <dbReference type="EMBL" id="SKB90814.1"/>
    </source>
</evidence>
<keyword evidence="1" id="KW-1133">Transmembrane helix</keyword>
<reference evidence="5" key="1">
    <citation type="submission" date="2017-02" db="EMBL/GenBank/DDBJ databases">
        <authorList>
            <person name="Varghese N."/>
            <person name="Submissions S."/>
        </authorList>
    </citation>
    <scope>NUCLEOTIDE SEQUENCE [LARGE SCALE GENOMIC DNA]</scope>
    <source>
        <strain evidence="5">DSM 24091</strain>
    </source>
</reference>
<proteinExistence type="predicted"/>
<dbReference type="FunFam" id="2.60.120.1440:FF:000001">
    <property type="entry name" value="Putative anti-sigma factor"/>
    <property type="match status" value="1"/>
</dbReference>
<sequence length="336" mass="38759">MNSNYKPSLELLAQYLSKKCTQEDMQRVESWLSEDAQNAVYLDQLRSEWKYLEKRPIQLNTERRSKVWNQILERLGPKPKVFVFSPKRLWYSAVAVAVIAVLIGGISTSLLQRTSIRQHLQSQLTIVKTNPGQKSEVLLPDGSTVWLNAGSKISYSNTFNQSERNITLEGEAFFDVQKNENIPFVVQTLNLDVVVKGTAFDVSAYPEDPHTEVSLLRGKVDVVTKKGGLIRNLIPNDLIRYDNKKGTYAFRQNNNAIQYSSWKNEELIFENESLDLVVKKLERWYGVEMDWEVSKSAKRYTFIVKTESLREMLQLINVITPIDYSIDGKMVKIRQR</sequence>
<dbReference type="STRING" id="1513896.SAMN05660841_02996"/>
<dbReference type="EMBL" id="FUZF01000014">
    <property type="protein sequence ID" value="SKB90814.1"/>
    <property type="molecule type" value="Genomic_DNA"/>
</dbReference>